<accession>A0AAV7WR24</accession>
<sequence>MRSPVTRSSHSNLQQRPAGCNLVRYAEPRPQFSQEGESIGGRTRSRDRLPRTMFCVFACCSPSLEAADHILQEIAAVGCRLETMDSRIYELGVASSSIRADIAGFRETVNNLDQRLTIMEDQVAALPDQEAVAVLASKGHRLGGQES</sequence>
<gene>
    <name evidence="1" type="ORF">NDU88_002840</name>
</gene>
<dbReference type="AlphaFoldDB" id="A0AAV7WR24"/>
<proteinExistence type="predicted"/>
<keyword evidence="2" id="KW-1185">Reference proteome</keyword>
<protein>
    <submittedName>
        <fullName evidence="1">Uncharacterized protein</fullName>
    </submittedName>
</protein>
<evidence type="ECO:0000313" key="2">
    <source>
        <dbReference type="Proteomes" id="UP001066276"/>
    </source>
</evidence>
<organism evidence="1 2">
    <name type="scientific">Pleurodeles waltl</name>
    <name type="common">Iberian ribbed newt</name>
    <dbReference type="NCBI Taxonomy" id="8319"/>
    <lineage>
        <taxon>Eukaryota</taxon>
        <taxon>Metazoa</taxon>
        <taxon>Chordata</taxon>
        <taxon>Craniata</taxon>
        <taxon>Vertebrata</taxon>
        <taxon>Euteleostomi</taxon>
        <taxon>Amphibia</taxon>
        <taxon>Batrachia</taxon>
        <taxon>Caudata</taxon>
        <taxon>Salamandroidea</taxon>
        <taxon>Salamandridae</taxon>
        <taxon>Pleurodelinae</taxon>
        <taxon>Pleurodeles</taxon>
    </lineage>
</organism>
<reference evidence="1" key="1">
    <citation type="journal article" date="2022" name="bioRxiv">
        <title>Sequencing and chromosome-scale assembly of the giantPleurodeles waltlgenome.</title>
        <authorList>
            <person name="Brown T."/>
            <person name="Elewa A."/>
            <person name="Iarovenko S."/>
            <person name="Subramanian E."/>
            <person name="Araus A.J."/>
            <person name="Petzold A."/>
            <person name="Susuki M."/>
            <person name="Suzuki K.-i.T."/>
            <person name="Hayashi T."/>
            <person name="Toyoda A."/>
            <person name="Oliveira C."/>
            <person name="Osipova E."/>
            <person name="Leigh N.D."/>
            <person name="Simon A."/>
            <person name="Yun M.H."/>
        </authorList>
    </citation>
    <scope>NUCLEOTIDE SEQUENCE</scope>
    <source>
        <strain evidence="1">20211129_DDA</strain>
        <tissue evidence="1">Liver</tissue>
    </source>
</reference>
<dbReference type="EMBL" id="JANPWB010000001">
    <property type="protein sequence ID" value="KAJ1215231.1"/>
    <property type="molecule type" value="Genomic_DNA"/>
</dbReference>
<evidence type="ECO:0000313" key="1">
    <source>
        <dbReference type="EMBL" id="KAJ1215231.1"/>
    </source>
</evidence>
<comment type="caution">
    <text evidence="1">The sequence shown here is derived from an EMBL/GenBank/DDBJ whole genome shotgun (WGS) entry which is preliminary data.</text>
</comment>
<name>A0AAV7WR24_PLEWA</name>
<dbReference type="Proteomes" id="UP001066276">
    <property type="component" value="Chromosome 1_1"/>
</dbReference>